<comment type="caution">
    <text evidence="1">The sequence shown here is derived from an EMBL/GenBank/DDBJ whole genome shotgun (WGS) entry which is preliminary data.</text>
</comment>
<evidence type="ECO:0000313" key="1">
    <source>
        <dbReference type="EMBL" id="KAJ7768442.1"/>
    </source>
</evidence>
<protein>
    <recommendedName>
        <fullName evidence="3">Endonuclease/exonuclease/phosphatase domain-containing protein</fullName>
    </recommendedName>
</protein>
<dbReference type="Gene3D" id="3.60.10.10">
    <property type="entry name" value="Endonuclease/exonuclease/phosphatase"/>
    <property type="match status" value="1"/>
</dbReference>
<keyword evidence="2" id="KW-1185">Reference proteome</keyword>
<proteinExistence type="predicted"/>
<dbReference type="Proteomes" id="UP001215598">
    <property type="component" value="Unassembled WGS sequence"/>
</dbReference>
<evidence type="ECO:0008006" key="3">
    <source>
        <dbReference type="Google" id="ProtNLM"/>
    </source>
</evidence>
<dbReference type="AlphaFoldDB" id="A0AAD7JPC6"/>
<gene>
    <name evidence="1" type="ORF">B0H16DRAFT_1308156</name>
</gene>
<organism evidence="1 2">
    <name type="scientific">Mycena metata</name>
    <dbReference type="NCBI Taxonomy" id="1033252"/>
    <lineage>
        <taxon>Eukaryota</taxon>
        <taxon>Fungi</taxon>
        <taxon>Dikarya</taxon>
        <taxon>Basidiomycota</taxon>
        <taxon>Agaricomycotina</taxon>
        <taxon>Agaricomycetes</taxon>
        <taxon>Agaricomycetidae</taxon>
        <taxon>Agaricales</taxon>
        <taxon>Marasmiineae</taxon>
        <taxon>Mycenaceae</taxon>
        <taxon>Mycena</taxon>
    </lineage>
</organism>
<sequence length="129" mass="14588">MSTQDGGDQLPRKLKLWQQNLDRGLGNQHELLQRMGSGEYQFAALQEPHIDARNKTRANSHWRVVYPTEHGMEGRRTRAVTLVSSALPTESWSQMEVSSADIVAVEFRCAIGALRIVNIYNDGDHDENL</sequence>
<name>A0AAD7JPC6_9AGAR</name>
<feature type="non-terminal residue" evidence="1">
    <location>
        <position position="129"/>
    </location>
</feature>
<evidence type="ECO:0000313" key="2">
    <source>
        <dbReference type="Proteomes" id="UP001215598"/>
    </source>
</evidence>
<accession>A0AAD7JPC6</accession>
<dbReference type="SUPFAM" id="SSF56219">
    <property type="entry name" value="DNase I-like"/>
    <property type="match status" value="1"/>
</dbReference>
<dbReference type="InterPro" id="IPR036691">
    <property type="entry name" value="Endo/exonu/phosph_ase_sf"/>
</dbReference>
<dbReference type="EMBL" id="JARKIB010000020">
    <property type="protein sequence ID" value="KAJ7768442.1"/>
    <property type="molecule type" value="Genomic_DNA"/>
</dbReference>
<reference evidence="1" key="1">
    <citation type="submission" date="2023-03" db="EMBL/GenBank/DDBJ databases">
        <title>Massive genome expansion in bonnet fungi (Mycena s.s.) driven by repeated elements and novel gene families across ecological guilds.</title>
        <authorList>
            <consortium name="Lawrence Berkeley National Laboratory"/>
            <person name="Harder C.B."/>
            <person name="Miyauchi S."/>
            <person name="Viragh M."/>
            <person name="Kuo A."/>
            <person name="Thoen E."/>
            <person name="Andreopoulos B."/>
            <person name="Lu D."/>
            <person name="Skrede I."/>
            <person name="Drula E."/>
            <person name="Henrissat B."/>
            <person name="Morin E."/>
            <person name="Kohler A."/>
            <person name="Barry K."/>
            <person name="LaButti K."/>
            <person name="Morin E."/>
            <person name="Salamov A."/>
            <person name="Lipzen A."/>
            <person name="Mereny Z."/>
            <person name="Hegedus B."/>
            <person name="Baldrian P."/>
            <person name="Stursova M."/>
            <person name="Weitz H."/>
            <person name="Taylor A."/>
            <person name="Grigoriev I.V."/>
            <person name="Nagy L.G."/>
            <person name="Martin F."/>
            <person name="Kauserud H."/>
        </authorList>
    </citation>
    <scope>NUCLEOTIDE SEQUENCE</scope>
    <source>
        <strain evidence="1">CBHHK182m</strain>
    </source>
</reference>